<feature type="compositionally biased region" description="Low complexity" evidence="1">
    <location>
        <begin position="109"/>
        <end position="118"/>
    </location>
</feature>
<keyword evidence="2" id="KW-1133">Transmembrane helix</keyword>
<keyword evidence="4" id="KW-1185">Reference proteome</keyword>
<dbReference type="AlphaFoldDB" id="A0A0M2H360"/>
<feature type="region of interest" description="Disordered" evidence="1">
    <location>
        <begin position="1"/>
        <end position="26"/>
    </location>
</feature>
<feature type="compositionally biased region" description="Pro residues" evidence="1">
    <location>
        <begin position="69"/>
        <end position="83"/>
    </location>
</feature>
<accession>A0A0M2H360</accession>
<evidence type="ECO:0000313" key="3">
    <source>
        <dbReference type="EMBL" id="KJL40703.1"/>
    </source>
</evidence>
<gene>
    <name evidence="3" type="ORF">RS82_03319</name>
</gene>
<evidence type="ECO:0000256" key="2">
    <source>
        <dbReference type="SAM" id="Phobius"/>
    </source>
</evidence>
<organism evidence="3 4">
    <name type="scientific">Microbacterium trichothecenolyticum</name>
    <name type="common">Aureobacterium trichothecenolyticum</name>
    <dbReference type="NCBI Taxonomy" id="69370"/>
    <lineage>
        <taxon>Bacteria</taxon>
        <taxon>Bacillati</taxon>
        <taxon>Actinomycetota</taxon>
        <taxon>Actinomycetes</taxon>
        <taxon>Micrococcales</taxon>
        <taxon>Microbacteriaceae</taxon>
        <taxon>Microbacterium</taxon>
    </lineage>
</organism>
<dbReference type="RefSeq" id="WP_045301376.1">
    <property type="nucleotide sequence ID" value="NZ_JYJA01000039.1"/>
</dbReference>
<evidence type="ECO:0000256" key="1">
    <source>
        <dbReference type="SAM" id="MobiDB-lite"/>
    </source>
</evidence>
<protein>
    <submittedName>
        <fullName evidence="3">Uncharacterized protein</fullName>
    </submittedName>
</protein>
<feature type="region of interest" description="Disordered" evidence="1">
    <location>
        <begin position="64"/>
        <end position="154"/>
    </location>
</feature>
<feature type="transmembrane region" description="Helical" evidence="2">
    <location>
        <begin position="36"/>
        <end position="60"/>
    </location>
</feature>
<dbReference type="PATRIC" id="fig|69370.6.peg.3381"/>
<proteinExistence type="predicted"/>
<feature type="compositionally biased region" description="Acidic residues" evidence="1">
    <location>
        <begin position="98"/>
        <end position="108"/>
    </location>
</feature>
<feature type="compositionally biased region" description="Pro residues" evidence="1">
    <location>
        <begin position="119"/>
        <end position="131"/>
    </location>
</feature>
<name>A0A0M2H360_MICTR</name>
<evidence type="ECO:0000313" key="4">
    <source>
        <dbReference type="Proteomes" id="UP000034098"/>
    </source>
</evidence>
<feature type="compositionally biased region" description="Low complexity" evidence="1">
    <location>
        <begin position="84"/>
        <end position="95"/>
    </location>
</feature>
<dbReference type="Proteomes" id="UP000034098">
    <property type="component" value="Unassembled WGS sequence"/>
</dbReference>
<reference evidence="3 4" key="1">
    <citation type="submission" date="2015-02" db="EMBL/GenBank/DDBJ databases">
        <title>Draft genome sequences of ten Microbacterium spp. with emphasis on heavy metal contaminated environments.</title>
        <authorList>
            <person name="Corretto E."/>
        </authorList>
    </citation>
    <scope>NUCLEOTIDE SEQUENCE [LARGE SCALE GENOMIC DNA]</scope>
    <source>
        <strain evidence="3 4">DSM 8608</strain>
    </source>
</reference>
<sequence length="154" mass="15460">MESMPSSEPTAPAPLTRRTSPALADRSWMRSRRVQTFGLGALCGALGLSLVVVVTTILGASQNQAPLLPAGPAPVSEPGPPASVPATPSPSSTPTDEPVQDADAEPEAPVEQPVVAVPAPAPAPEPTPTQPPAEESTGNAGNSANAPGQLKKKP</sequence>
<feature type="compositionally biased region" description="Polar residues" evidence="1">
    <location>
        <begin position="136"/>
        <end position="146"/>
    </location>
</feature>
<keyword evidence="2" id="KW-0472">Membrane</keyword>
<dbReference type="OrthoDB" id="9919469at2"/>
<comment type="caution">
    <text evidence="3">The sequence shown here is derived from an EMBL/GenBank/DDBJ whole genome shotgun (WGS) entry which is preliminary data.</text>
</comment>
<keyword evidence="2" id="KW-0812">Transmembrane</keyword>
<dbReference type="EMBL" id="JYJA01000039">
    <property type="protein sequence ID" value="KJL40703.1"/>
    <property type="molecule type" value="Genomic_DNA"/>
</dbReference>